<keyword evidence="5" id="KW-1185">Reference proteome</keyword>
<dbReference type="Proteomes" id="UP000688137">
    <property type="component" value="Unassembled WGS sequence"/>
</dbReference>
<dbReference type="SMART" id="SM00884">
    <property type="entry name" value="Cullin_Nedd8"/>
    <property type="match status" value="1"/>
</dbReference>
<gene>
    <name evidence="4" type="ORF">PPRIM_AZ9-3.1.T0170166</name>
</gene>
<comment type="similarity">
    <text evidence="1 2">Belongs to the cullin family.</text>
</comment>
<dbReference type="AlphaFoldDB" id="A0A8S1KAG7"/>
<dbReference type="SMART" id="SM00182">
    <property type="entry name" value="CULLIN"/>
    <property type="match status" value="1"/>
</dbReference>
<sequence>MIVENEHTDEFHQLLNNIINQNPISKPYLFYYQKLKSNQKYHQQIFNLIIQEFQYHTQTKLIFQDFSQIISQHQQIQSQIKLIDQIFKTIESSQNQSINKVLNQIYQTKVYNYKDKILTLFLNQFLILRQNGIDNKLLQLIAFIKSTQFCQEFKQSLIEKSIIFYNKFTSIEQLHQQYMVEEKIIELFQDTQLGSSLREEFSKVIARNLNDTPILLENMSQMKIYFELNQIIDSNILKGKIFDMVYQDMIKVINNENKQQIINNLFETKEYYEQKVSDLFQNNEKIKISLSSAIETAIQLKVNQLSEQLSSYFDQLLIKKQENKDFVKVQEKIKKTLELMPYFSAKDIFEHFYTQRMTRRLLLELSISQELETDILINLKQQCGDQYVRKAEEVLKEYKKCYQYQYQGVDVKLVVISQNSWTLKQDQIPKFFLKEQQQYFLESQNQELKQKILLWMLECSNCYVKGFKKYIFIVSAVQAMILDLFNNQKSYKAQEFIQISGLSKDEIIRNLIPLEKEKILILDQGTYSVNYEFESKKTHIKINQMQKIEKKEEIEENTQKLLHDRKYVIDASIVKIMKRDKQHTLQEIVNLVLKDLGLPIKVVDIKQQIEVLTEKEYLQRDQQDMSLFIYLA</sequence>
<name>A0A8S1KAG7_PARPR</name>
<accession>A0A8S1KAG7</accession>
<organism evidence="4 5">
    <name type="scientific">Paramecium primaurelia</name>
    <dbReference type="NCBI Taxonomy" id="5886"/>
    <lineage>
        <taxon>Eukaryota</taxon>
        <taxon>Sar</taxon>
        <taxon>Alveolata</taxon>
        <taxon>Ciliophora</taxon>
        <taxon>Intramacronucleata</taxon>
        <taxon>Oligohymenophorea</taxon>
        <taxon>Peniculida</taxon>
        <taxon>Parameciidae</taxon>
        <taxon>Paramecium</taxon>
    </lineage>
</organism>
<feature type="domain" description="Cullin family profile" evidence="3">
    <location>
        <begin position="304"/>
        <end position="515"/>
    </location>
</feature>
<protein>
    <recommendedName>
        <fullName evidence="3">Cullin family profile domain-containing protein</fullName>
    </recommendedName>
</protein>
<reference evidence="4" key="1">
    <citation type="submission" date="2021-01" db="EMBL/GenBank/DDBJ databases">
        <authorList>
            <consortium name="Genoscope - CEA"/>
            <person name="William W."/>
        </authorList>
    </citation>
    <scope>NUCLEOTIDE SEQUENCE</scope>
</reference>
<dbReference type="GO" id="GO:0031625">
    <property type="term" value="F:ubiquitin protein ligase binding"/>
    <property type="evidence" value="ECO:0007669"/>
    <property type="project" value="InterPro"/>
</dbReference>
<dbReference type="EMBL" id="CAJJDM010000012">
    <property type="protein sequence ID" value="CAD8050655.1"/>
    <property type="molecule type" value="Genomic_DNA"/>
</dbReference>
<evidence type="ECO:0000256" key="2">
    <source>
        <dbReference type="RuleBase" id="RU003829"/>
    </source>
</evidence>
<proteinExistence type="inferred from homology"/>
<dbReference type="PROSITE" id="PS50069">
    <property type="entry name" value="CULLIN_2"/>
    <property type="match status" value="1"/>
</dbReference>
<dbReference type="InterPro" id="IPR045093">
    <property type="entry name" value="Cullin"/>
</dbReference>
<dbReference type="InterPro" id="IPR016158">
    <property type="entry name" value="Cullin_homology"/>
</dbReference>
<dbReference type="PANTHER" id="PTHR11932">
    <property type="entry name" value="CULLIN"/>
    <property type="match status" value="1"/>
</dbReference>
<evidence type="ECO:0000256" key="1">
    <source>
        <dbReference type="PROSITE-ProRule" id="PRU00330"/>
    </source>
</evidence>
<dbReference type="Pfam" id="PF00888">
    <property type="entry name" value="Cullin"/>
    <property type="match status" value="1"/>
</dbReference>
<dbReference type="InterPro" id="IPR019559">
    <property type="entry name" value="Cullin_neddylation_domain"/>
</dbReference>
<dbReference type="OMA" id="HIKINQM"/>
<dbReference type="FunFam" id="1.10.10.10:FF:000050">
    <property type="entry name" value="Cullin 4B"/>
    <property type="match status" value="1"/>
</dbReference>
<comment type="caution">
    <text evidence="4">The sequence shown here is derived from an EMBL/GenBank/DDBJ whole genome shotgun (WGS) entry which is preliminary data.</text>
</comment>
<dbReference type="InterPro" id="IPR001373">
    <property type="entry name" value="Cullin_N"/>
</dbReference>
<evidence type="ECO:0000313" key="4">
    <source>
        <dbReference type="EMBL" id="CAD8050655.1"/>
    </source>
</evidence>
<evidence type="ECO:0000313" key="5">
    <source>
        <dbReference type="Proteomes" id="UP000688137"/>
    </source>
</evidence>
<evidence type="ECO:0000259" key="3">
    <source>
        <dbReference type="PROSITE" id="PS50069"/>
    </source>
</evidence>
<dbReference type="GO" id="GO:0006511">
    <property type="term" value="P:ubiquitin-dependent protein catabolic process"/>
    <property type="evidence" value="ECO:0007669"/>
    <property type="project" value="InterPro"/>
</dbReference>
<dbReference type="Pfam" id="PF10557">
    <property type="entry name" value="Cullin_Nedd8"/>
    <property type="match status" value="1"/>
</dbReference>